<dbReference type="GO" id="GO:0045892">
    <property type="term" value="P:negative regulation of DNA-templated transcription"/>
    <property type="evidence" value="ECO:0007669"/>
    <property type="project" value="InterPro"/>
</dbReference>
<evidence type="ECO:0000256" key="3">
    <source>
        <dbReference type="ARBA" id="ARBA00023163"/>
    </source>
</evidence>
<dbReference type="InterPro" id="IPR004111">
    <property type="entry name" value="Repressor_TetR_C"/>
</dbReference>
<accession>A0A1H5RFQ1</accession>
<dbReference type="InterPro" id="IPR036271">
    <property type="entry name" value="Tet_transcr_reg_TetR-rel_C_sf"/>
</dbReference>
<protein>
    <submittedName>
        <fullName evidence="7">DNA-binding transcriptional regulator, AcrR family</fullName>
    </submittedName>
</protein>
<evidence type="ECO:0000256" key="4">
    <source>
        <dbReference type="PROSITE-ProRule" id="PRU00335"/>
    </source>
</evidence>
<dbReference type="Pfam" id="PF00440">
    <property type="entry name" value="TetR_N"/>
    <property type="match status" value="1"/>
</dbReference>
<evidence type="ECO:0000256" key="5">
    <source>
        <dbReference type="SAM" id="MobiDB-lite"/>
    </source>
</evidence>
<feature type="DNA-binding region" description="H-T-H motif" evidence="4">
    <location>
        <begin position="57"/>
        <end position="76"/>
    </location>
</feature>
<dbReference type="STRING" id="218821.SAMN05421837_11088"/>
<organism evidence="7 8">
    <name type="scientific">Amycolatopsis pretoriensis</name>
    <dbReference type="NCBI Taxonomy" id="218821"/>
    <lineage>
        <taxon>Bacteria</taxon>
        <taxon>Bacillati</taxon>
        <taxon>Actinomycetota</taxon>
        <taxon>Actinomycetes</taxon>
        <taxon>Pseudonocardiales</taxon>
        <taxon>Pseudonocardiaceae</taxon>
        <taxon>Amycolatopsis</taxon>
    </lineage>
</organism>
<feature type="compositionally biased region" description="Basic and acidic residues" evidence="5">
    <location>
        <begin position="1"/>
        <end position="10"/>
    </location>
</feature>
<dbReference type="InterPro" id="IPR050109">
    <property type="entry name" value="HTH-type_TetR-like_transc_reg"/>
</dbReference>
<feature type="domain" description="HTH tetR-type" evidence="6">
    <location>
        <begin position="34"/>
        <end position="94"/>
    </location>
</feature>
<dbReference type="PANTHER" id="PTHR30055">
    <property type="entry name" value="HTH-TYPE TRANSCRIPTIONAL REGULATOR RUTR"/>
    <property type="match status" value="1"/>
</dbReference>
<dbReference type="OrthoDB" id="2570341at2"/>
<feature type="region of interest" description="Disordered" evidence="5">
    <location>
        <begin position="1"/>
        <end position="34"/>
    </location>
</feature>
<dbReference type="AlphaFoldDB" id="A0A1H5RFQ1"/>
<dbReference type="PROSITE" id="PS50977">
    <property type="entry name" value="HTH_TETR_2"/>
    <property type="match status" value="1"/>
</dbReference>
<evidence type="ECO:0000313" key="8">
    <source>
        <dbReference type="Proteomes" id="UP000198878"/>
    </source>
</evidence>
<dbReference type="Gene3D" id="1.10.357.10">
    <property type="entry name" value="Tetracycline Repressor, domain 2"/>
    <property type="match status" value="1"/>
</dbReference>
<reference evidence="8" key="1">
    <citation type="submission" date="2016-10" db="EMBL/GenBank/DDBJ databases">
        <authorList>
            <person name="Varghese N."/>
            <person name="Submissions S."/>
        </authorList>
    </citation>
    <scope>NUCLEOTIDE SEQUENCE [LARGE SCALE GENOMIC DNA]</scope>
    <source>
        <strain evidence="8">DSM 44654</strain>
    </source>
</reference>
<dbReference type="GO" id="GO:0003700">
    <property type="term" value="F:DNA-binding transcription factor activity"/>
    <property type="evidence" value="ECO:0007669"/>
    <property type="project" value="TreeGrafter"/>
</dbReference>
<keyword evidence="2 4" id="KW-0238">DNA-binding</keyword>
<evidence type="ECO:0000259" key="6">
    <source>
        <dbReference type="PROSITE" id="PS50977"/>
    </source>
</evidence>
<sequence>MTTEPDRADLRQLPPGLTPAWGAAPRPRRGPKPSHNVAQIVAAAVELADADGLAGASLPNIAASLGLTTNALYRYLGSKDELLVLLADAGFGPPPELPAGLGWRATARAWTHAALERYRARSWLLDVPARGDAVTPHLLGWTELLLAALSAAGLSDVDALGCARLVADFARGTAERRRALADPDSASFPDHADGVREFLRPLLADRGYPRVAALAAGRQYPAAADVDFGLDRVLDGIAAFLEGSRSGH</sequence>
<evidence type="ECO:0000256" key="2">
    <source>
        <dbReference type="ARBA" id="ARBA00023125"/>
    </source>
</evidence>
<keyword evidence="1" id="KW-0805">Transcription regulation</keyword>
<evidence type="ECO:0000313" key="7">
    <source>
        <dbReference type="EMBL" id="SEF36337.1"/>
    </source>
</evidence>
<dbReference type="InterPro" id="IPR009057">
    <property type="entry name" value="Homeodomain-like_sf"/>
</dbReference>
<name>A0A1H5RFQ1_9PSEU</name>
<dbReference type="RefSeq" id="WP_086685049.1">
    <property type="nucleotide sequence ID" value="NZ_FNUJ01000010.1"/>
</dbReference>
<dbReference type="Pfam" id="PF02909">
    <property type="entry name" value="TetR_C_1"/>
    <property type="match status" value="1"/>
</dbReference>
<keyword evidence="3" id="KW-0804">Transcription</keyword>
<proteinExistence type="predicted"/>
<dbReference type="SUPFAM" id="SSF48498">
    <property type="entry name" value="Tetracyclin repressor-like, C-terminal domain"/>
    <property type="match status" value="1"/>
</dbReference>
<dbReference type="Gene3D" id="1.10.10.60">
    <property type="entry name" value="Homeodomain-like"/>
    <property type="match status" value="1"/>
</dbReference>
<dbReference type="InterPro" id="IPR001647">
    <property type="entry name" value="HTH_TetR"/>
</dbReference>
<dbReference type="PRINTS" id="PR00455">
    <property type="entry name" value="HTHTETR"/>
</dbReference>
<evidence type="ECO:0000256" key="1">
    <source>
        <dbReference type="ARBA" id="ARBA00023015"/>
    </source>
</evidence>
<dbReference type="Proteomes" id="UP000198878">
    <property type="component" value="Unassembled WGS sequence"/>
</dbReference>
<dbReference type="PANTHER" id="PTHR30055:SF151">
    <property type="entry name" value="TRANSCRIPTIONAL REGULATORY PROTEIN"/>
    <property type="match status" value="1"/>
</dbReference>
<dbReference type="GO" id="GO:0000976">
    <property type="term" value="F:transcription cis-regulatory region binding"/>
    <property type="evidence" value="ECO:0007669"/>
    <property type="project" value="TreeGrafter"/>
</dbReference>
<dbReference type="EMBL" id="FNUJ01000010">
    <property type="protein sequence ID" value="SEF36337.1"/>
    <property type="molecule type" value="Genomic_DNA"/>
</dbReference>
<keyword evidence="8" id="KW-1185">Reference proteome</keyword>
<dbReference type="SUPFAM" id="SSF46689">
    <property type="entry name" value="Homeodomain-like"/>
    <property type="match status" value="1"/>
</dbReference>
<gene>
    <name evidence="7" type="ORF">SAMN05421837_11088</name>
</gene>